<feature type="region of interest" description="Disordered" evidence="1">
    <location>
        <begin position="110"/>
        <end position="147"/>
    </location>
</feature>
<feature type="region of interest" description="Disordered" evidence="1">
    <location>
        <begin position="444"/>
        <end position="508"/>
    </location>
</feature>
<feature type="compositionally biased region" description="Low complexity" evidence="1">
    <location>
        <begin position="447"/>
        <end position="460"/>
    </location>
</feature>
<feature type="region of interest" description="Disordered" evidence="1">
    <location>
        <begin position="568"/>
        <end position="653"/>
    </location>
</feature>
<dbReference type="SUPFAM" id="SSF53254">
    <property type="entry name" value="Phosphoglycerate mutase-like"/>
    <property type="match status" value="1"/>
</dbReference>
<gene>
    <name evidence="2" type="ORF">C8A03DRAFT_15010</name>
</gene>
<keyword evidence="3" id="KW-1185">Reference proteome</keyword>
<comment type="caution">
    <text evidence="2">The sequence shown here is derived from an EMBL/GenBank/DDBJ whole genome shotgun (WGS) entry which is preliminary data.</text>
</comment>
<feature type="compositionally biased region" description="Basic and acidic residues" evidence="1">
    <location>
        <begin position="415"/>
        <end position="426"/>
    </location>
</feature>
<feature type="region of interest" description="Disordered" evidence="1">
    <location>
        <begin position="404"/>
        <end position="426"/>
    </location>
</feature>
<reference evidence="2" key="2">
    <citation type="submission" date="2023-05" db="EMBL/GenBank/DDBJ databases">
        <authorList>
            <consortium name="Lawrence Berkeley National Laboratory"/>
            <person name="Steindorff A."/>
            <person name="Hensen N."/>
            <person name="Bonometti L."/>
            <person name="Westerberg I."/>
            <person name="Brannstrom I.O."/>
            <person name="Guillou S."/>
            <person name="Cros-Aarteil S."/>
            <person name="Calhoun S."/>
            <person name="Haridas S."/>
            <person name="Kuo A."/>
            <person name="Mondo S."/>
            <person name="Pangilinan J."/>
            <person name="Riley R."/>
            <person name="Labutti K."/>
            <person name="Andreopoulos B."/>
            <person name="Lipzen A."/>
            <person name="Chen C."/>
            <person name="Yanf M."/>
            <person name="Daum C."/>
            <person name="Ng V."/>
            <person name="Clum A."/>
            <person name="Ohm R."/>
            <person name="Martin F."/>
            <person name="Silar P."/>
            <person name="Natvig D."/>
            <person name="Lalanne C."/>
            <person name="Gautier V."/>
            <person name="Ament-Velasquez S.L."/>
            <person name="Kruys A."/>
            <person name="Hutchinson M.I."/>
            <person name="Powell A.J."/>
            <person name="Barry K."/>
            <person name="Miller A.N."/>
            <person name="Grigoriev I.V."/>
            <person name="Debuchy R."/>
            <person name="Gladieux P."/>
            <person name="Thoren M.H."/>
            <person name="Johannesson H."/>
        </authorList>
    </citation>
    <scope>NUCLEOTIDE SEQUENCE</scope>
    <source>
        <strain evidence="2">CBS 532.94</strain>
    </source>
</reference>
<feature type="compositionally biased region" description="Low complexity" evidence="1">
    <location>
        <begin position="113"/>
        <end position="134"/>
    </location>
</feature>
<feature type="compositionally biased region" description="Basic and acidic residues" evidence="1">
    <location>
        <begin position="630"/>
        <end position="653"/>
    </location>
</feature>
<dbReference type="InterPro" id="IPR029033">
    <property type="entry name" value="His_PPase_superfam"/>
</dbReference>
<proteinExistence type="predicted"/>
<dbReference type="SMART" id="SM00855">
    <property type="entry name" value="PGAM"/>
    <property type="match status" value="1"/>
</dbReference>
<evidence type="ECO:0000313" key="2">
    <source>
        <dbReference type="EMBL" id="KAK4238560.1"/>
    </source>
</evidence>
<feature type="compositionally biased region" description="Polar residues" evidence="1">
    <location>
        <begin position="482"/>
        <end position="508"/>
    </location>
</feature>
<feature type="compositionally biased region" description="Polar residues" evidence="1">
    <location>
        <begin position="204"/>
        <end position="233"/>
    </location>
</feature>
<feature type="compositionally biased region" description="Low complexity" evidence="1">
    <location>
        <begin position="568"/>
        <end position="589"/>
    </location>
</feature>
<protein>
    <recommendedName>
        <fullName evidence="4">Phosphoglycerate mutase</fullName>
    </recommendedName>
</protein>
<feature type="region of interest" description="Disordered" evidence="1">
    <location>
        <begin position="203"/>
        <end position="260"/>
    </location>
</feature>
<dbReference type="CDD" id="cd07040">
    <property type="entry name" value="HP"/>
    <property type="match status" value="1"/>
</dbReference>
<feature type="compositionally biased region" description="Low complexity" evidence="1">
    <location>
        <begin position="471"/>
        <end position="481"/>
    </location>
</feature>
<evidence type="ECO:0000256" key="1">
    <source>
        <dbReference type="SAM" id="MobiDB-lite"/>
    </source>
</evidence>
<dbReference type="Gene3D" id="3.40.50.1240">
    <property type="entry name" value="Phosphoglycerate mutase-like"/>
    <property type="match status" value="2"/>
</dbReference>
<dbReference type="InterPro" id="IPR013078">
    <property type="entry name" value="His_Pase_superF_clade-1"/>
</dbReference>
<dbReference type="EMBL" id="MU860091">
    <property type="protein sequence ID" value="KAK4238560.1"/>
    <property type="molecule type" value="Genomic_DNA"/>
</dbReference>
<dbReference type="PANTHER" id="PTHR16469:SF27">
    <property type="entry name" value="UBIQUITIN-ASSOCIATED AND SH3 DOMAIN-CONTAINING BA-RELATED"/>
    <property type="match status" value="1"/>
</dbReference>
<feature type="compositionally biased region" description="Gly residues" evidence="1">
    <location>
        <begin position="615"/>
        <end position="625"/>
    </location>
</feature>
<dbReference type="InterPro" id="IPR051710">
    <property type="entry name" value="Phosphatase_SH3-domain"/>
</dbReference>
<evidence type="ECO:0008006" key="4">
    <source>
        <dbReference type="Google" id="ProtNLM"/>
    </source>
</evidence>
<evidence type="ECO:0000313" key="3">
    <source>
        <dbReference type="Proteomes" id="UP001303760"/>
    </source>
</evidence>
<dbReference type="AlphaFoldDB" id="A0AAN7CAV9"/>
<feature type="compositionally biased region" description="Basic and acidic residues" evidence="1">
    <location>
        <begin position="590"/>
        <end position="610"/>
    </location>
</feature>
<name>A0AAN7CAV9_9PEZI</name>
<dbReference type="Proteomes" id="UP001303760">
    <property type="component" value="Unassembled WGS sequence"/>
</dbReference>
<sequence length="653" mass="70109">MGRPPAYLFVVRHGYRLDAADKQWHLSSPTPYDPPLTYSGWQQAKSLGVRIASILRERIQEEERTASQNADPSVRRKRKRYEVVLHSSPFLRCIQTSIAISAGLAQDSTPFETTSTRAASPSPAPTSGTPSRPTVVTDLRDRGTPDPSVKIRKSVLRLDAFLGEWLSPSYFELITPPPESVMMLASAKADLLRREDYTHYPNFVSHTHSNSQGQLWSPTVRTNSPSPQKDSQFNGSGLMGGSSGNGQAAQNPTARPAASGYVSPVPHYAISNNNTIPPGYVSHARDACVAIDYQWDSTRSSLDWGDGGTFPEEWPAMHKRFRAGVQSLVDWYSTAENPTRPVTKTVATEPVHSAADGEDDVEVEAVVILVSHGAGCNALIGAITHQPVLMDVGMASLTMAVHKPSKAASGNGRWPDSRSPGEFRDTPPIHELYDLELFANTDHLRSSTETPTSSRPPSLSGALNAARGRHSSFSTSMESFSWNDGSGSRNSSANTALSNLRKSSNNGATVPRLSFAVSTGGITVGSGVTSFTSSRPSNLGRTGLWSPISTQFEDDEEDGMMLLNFGNDSRAASASSPNAASTHNPPASAKGERGLDGAADSRERPSKPDPEPLGAGTGAGAGGLWGAPRPPDDADRLRDLSSHKRRWTVTERS</sequence>
<feature type="region of interest" description="Disordered" evidence="1">
    <location>
        <begin position="527"/>
        <end position="546"/>
    </location>
</feature>
<accession>A0AAN7CAV9</accession>
<dbReference type="PANTHER" id="PTHR16469">
    <property type="entry name" value="UBIQUITIN-ASSOCIATED AND SH3 DOMAIN-CONTAINING BA-RELATED"/>
    <property type="match status" value="1"/>
</dbReference>
<reference evidence="2" key="1">
    <citation type="journal article" date="2023" name="Mol. Phylogenet. Evol.">
        <title>Genome-scale phylogeny and comparative genomics of the fungal order Sordariales.</title>
        <authorList>
            <person name="Hensen N."/>
            <person name="Bonometti L."/>
            <person name="Westerberg I."/>
            <person name="Brannstrom I.O."/>
            <person name="Guillou S."/>
            <person name="Cros-Aarteil S."/>
            <person name="Calhoun S."/>
            <person name="Haridas S."/>
            <person name="Kuo A."/>
            <person name="Mondo S."/>
            <person name="Pangilinan J."/>
            <person name="Riley R."/>
            <person name="LaButti K."/>
            <person name="Andreopoulos B."/>
            <person name="Lipzen A."/>
            <person name="Chen C."/>
            <person name="Yan M."/>
            <person name="Daum C."/>
            <person name="Ng V."/>
            <person name="Clum A."/>
            <person name="Steindorff A."/>
            <person name="Ohm R.A."/>
            <person name="Martin F."/>
            <person name="Silar P."/>
            <person name="Natvig D.O."/>
            <person name="Lalanne C."/>
            <person name="Gautier V."/>
            <person name="Ament-Velasquez S.L."/>
            <person name="Kruys A."/>
            <person name="Hutchinson M.I."/>
            <person name="Powell A.J."/>
            <person name="Barry K."/>
            <person name="Miller A.N."/>
            <person name="Grigoriev I.V."/>
            <person name="Debuchy R."/>
            <person name="Gladieux P."/>
            <person name="Hiltunen Thoren M."/>
            <person name="Johannesson H."/>
        </authorList>
    </citation>
    <scope>NUCLEOTIDE SEQUENCE</scope>
    <source>
        <strain evidence="2">CBS 532.94</strain>
    </source>
</reference>
<organism evidence="2 3">
    <name type="scientific">Achaetomium macrosporum</name>
    <dbReference type="NCBI Taxonomy" id="79813"/>
    <lineage>
        <taxon>Eukaryota</taxon>
        <taxon>Fungi</taxon>
        <taxon>Dikarya</taxon>
        <taxon>Ascomycota</taxon>
        <taxon>Pezizomycotina</taxon>
        <taxon>Sordariomycetes</taxon>
        <taxon>Sordariomycetidae</taxon>
        <taxon>Sordariales</taxon>
        <taxon>Chaetomiaceae</taxon>
        <taxon>Achaetomium</taxon>
    </lineage>
</organism>